<feature type="region of interest" description="Disordered" evidence="1">
    <location>
        <begin position="1"/>
        <end position="34"/>
    </location>
</feature>
<accession>A0AAV7NUK1</accession>
<reference evidence="2" key="1">
    <citation type="journal article" date="2022" name="bioRxiv">
        <title>Sequencing and chromosome-scale assembly of the giantPleurodeles waltlgenome.</title>
        <authorList>
            <person name="Brown T."/>
            <person name="Elewa A."/>
            <person name="Iarovenko S."/>
            <person name="Subramanian E."/>
            <person name="Araus A.J."/>
            <person name="Petzold A."/>
            <person name="Susuki M."/>
            <person name="Suzuki K.-i.T."/>
            <person name="Hayashi T."/>
            <person name="Toyoda A."/>
            <person name="Oliveira C."/>
            <person name="Osipova E."/>
            <person name="Leigh N.D."/>
            <person name="Simon A."/>
            <person name="Yun M.H."/>
        </authorList>
    </citation>
    <scope>NUCLEOTIDE SEQUENCE</scope>
    <source>
        <strain evidence="2">20211129_DDA</strain>
        <tissue evidence="2">Liver</tissue>
    </source>
</reference>
<dbReference type="Proteomes" id="UP001066276">
    <property type="component" value="Chromosome 8"/>
</dbReference>
<keyword evidence="3" id="KW-1185">Reference proteome</keyword>
<dbReference type="EMBL" id="JANPWB010000012">
    <property type="protein sequence ID" value="KAJ1119697.1"/>
    <property type="molecule type" value="Genomic_DNA"/>
</dbReference>
<evidence type="ECO:0000313" key="2">
    <source>
        <dbReference type="EMBL" id="KAJ1119697.1"/>
    </source>
</evidence>
<organism evidence="2 3">
    <name type="scientific">Pleurodeles waltl</name>
    <name type="common">Iberian ribbed newt</name>
    <dbReference type="NCBI Taxonomy" id="8319"/>
    <lineage>
        <taxon>Eukaryota</taxon>
        <taxon>Metazoa</taxon>
        <taxon>Chordata</taxon>
        <taxon>Craniata</taxon>
        <taxon>Vertebrata</taxon>
        <taxon>Euteleostomi</taxon>
        <taxon>Amphibia</taxon>
        <taxon>Batrachia</taxon>
        <taxon>Caudata</taxon>
        <taxon>Salamandroidea</taxon>
        <taxon>Salamandridae</taxon>
        <taxon>Pleurodelinae</taxon>
        <taxon>Pleurodeles</taxon>
    </lineage>
</organism>
<name>A0AAV7NUK1_PLEWA</name>
<dbReference type="AlphaFoldDB" id="A0AAV7NUK1"/>
<proteinExistence type="predicted"/>
<protein>
    <submittedName>
        <fullName evidence="2">Uncharacterized protein</fullName>
    </submittedName>
</protein>
<comment type="caution">
    <text evidence="2">The sequence shown here is derived from an EMBL/GenBank/DDBJ whole genome shotgun (WGS) entry which is preliminary data.</text>
</comment>
<evidence type="ECO:0000256" key="1">
    <source>
        <dbReference type="SAM" id="MobiDB-lite"/>
    </source>
</evidence>
<gene>
    <name evidence="2" type="ORF">NDU88_007882</name>
</gene>
<sequence length="121" mass="13806">MPEQYLHTTEGKLLPRKPSLTKGSTRRKRLPLPGPGLIEELRKIGSCDMLKEEAHSFLGAASRRRLAGRVRIRNFCVQRALNSKRKMMAEEFVKARRVTAARESEDQQFEDGCGRAQALKR</sequence>
<evidence type="ECO:0000313" key="3">
    <source>
        <dbReference type="Proteomes" id="UP001066276"/>
    </source>
</evidence>